<comment type="caution">
    <text evidence="8">The sequence shown here is derived from an EMBL/GenBank/DDBJ whole genome shotgun (WGS) entry which is preliminary data.</text>
</comment>
<dbReference type="SUPFAM" id="SSF54736">
    <property type="entry name" value="ClpS-like"/>
    <property type="match status" value="1"/>
</dbReference>
<keyword evidence="2 4" id="KW-0689">Ribosomal protein</keyword>
<keyword evidence="9" id="KW-1185">Reference proteome</keyword>
<reference evidence="8" key="1">
    <citation type="submission" date="2022-09" db="EMBL/GenBank/DDBJ databases">
        <title>Culturomic study of gut microbiota in children with autism spectrum disorder.</title>
        <authorList>
            <person name="Efimov B.A."/>
            <person name="Chaplin A.V."/>
            <person name="Sokolova S.R."/>
            <person name="Pikina A.P."/>
            <person name="Korzhanova M."/>
            <person name="Belova V."/>
            <person name="Korostin D."/>
        </authorList>
    </citation>
    <scope>NUCLEOTIDE SEQUENCE</scope>
    <source>
        <strain evidence="8">ASD5510</strain>
    </source>
</reference>
<name>A0A9J6QUH1_9FIRM</name>
<dbReference type="Pfam" id="PF16320">
    <property type="entry name" value="Ribosomal_L12_N"/>
    <property type="match status" value="1"/>
</dbReference>
<dbReference type="Gene3D" id="3.30.1390.10">
    <property type="match status" value="1"/>
</dbReference>
<dbReference type="InterPro" id="IPR014719">
    <property type="entry name" value="Ribosomal_bL12_C/ClpS-like"/>
</dbReference>
<dbReference type="Gene3D" id="1.20.5.710">
    <property type="entry name" value="Single helix bin"/>
    <property type="match status" value="1"/>
</dbReference>
<dbReference type="SUPFAM" id="SSF48300">
    <property type="entry name" value="Ribosomal protein L7/12, oligomerisation (N-terminal) domain"/>
    <property type="match status" value="1"/>
</dbReference>
<feature type="domain" description="Large ribosomal subunit protein bL12 oligomerization" evidence="6">
    <location>
        <begin position="5"/>
        <end position="53"/>
    </location>
</feature>
<dbReference type="HAMAP" id="MF_00368">
    <property type="entry name" value="Ribosomal_bL12"/>
    <property type="match status" value="1"/>
</dbReference>
<feature type="domain" description="Large ribosomal subunit protein bL12 C-terminal" evidence="5">
    <location>
        <begin position="59"/>
        <end position="125"/>
    </location>
</feature>
<comment type="subunit">
    <text evidence="4">Homodimer. Part of the ribosomal stalk of the 50S ribosomal subunit. Forms a multimeric L10(L12)X complex, where L10 forms an elongated spine to which 2 to 4 L12 dimers bind in a sequential fashion. Binds GTP-bound translation factors.</text>
</comment>
<dbReference type="GO" id="GO:0003729">
    <property type="term" value="F:mRNA binding"/>
    <property type="evidence" value="ECO:0007669"/>
    <property type="project" value="TreeGrafter"/>
</dbReference>
<dbReference type="FunFam" id="3.30.1390.10:FF:000001">
    <property type="entry name" value="50S ribosomal protein L7/L12"/>
    <property type="match status" value="1"/>
</dbReference>
<dbReference type="InterPro" id="IPR013823">
    <property type="entry name" value="Ribosomal_bL12_C"/>
</dbReference>
<dbReference type="InterPro" id="IPR036235">
    <property type="entry name" value="Ribosomal_bL12_oligo_N_sf"/>
</dbReference>
<dbReference type="GO" id="GO:0003735">
    <property type="term" value="F:structural constituent of ribosome"/>
    <property type="evidence" value="ECO:0007669"/>
    <property type="project" value="InterPro"/>
</dbReference>
<evidence type="ECO:0000256" key="4">
    <source>
        <dbReference type="HAMAP-Rule" id="MF_00368"/>
    </source>
</evidence>
<evidence type="ECO:0000313" key="9">
    <source>
        <dbReference type="Proteomes" id="UP001065549"/>
    </source>
</evidence>
<keyword evidence="3 4" id="KW-0687">Ribonucleoprotein</keyword>
<dbReference type="EMBL" id="JAOSHN010000001">
    <property type="protein sequence ID" value="MCU7376767.1"/>
    <property type="molecule type" value="Genomic_DNA"/>
</dbReference>
<dbReference type="RefSeq" id="WP_148396126.1">
    <property type="nucleotide sequence ID" value="NZ_JAJAGH010000005.1"/>
</dbReference>
<dbReference type="Proteomes" id="UP001065549">
    <property type="component" value="Unassembled WGS sequence"/>
</dbReference>
<dbReference type="AlphaFoldDB" id="A0A9J6QUH1"/>
<proteinExistence type="inferred from homology"/>
<comment type="function">
    <text evidence="4">Forms part of the ribosomal stalk which helps the ribosome interact with GTP-bound translation factors. Is thus essential for accurate translation.</text>
</comment>
<dbReference type="CDD" id="cd00387">
    <property type="entry name" value="Ribosomal_L7_L12"/>
    <property type="match status" value="1"/>
</dbReference>
<protein>
    <recommendedName>
        <fullName evidence="4">Large ribosomal subunit protein bL12</fullName>
    </recommendedName>
</protein>
<dbReference type="Pfam" id="PF00542">
    <property type="entry name" value="Ribosomal_L12"/>
    <property type="match status" value="1"/>
</dbReference>
<dbReference type="EMBL" id="JAOSHN010000005">
    <property type="protein sequence ID" value="MCU7379316.1"/>
    <property type="molecule type" value="Genomic_DNA"/>
</dbReference>
<sequence>MAKLTTAEFIEAIKEMSVLELNELVKACEEEFGVSAAAGVVVAAADGAAAGGAEEQTEFTVVLAEVGGEKIKVIKAVREITGLGLKEAKELVDGAPSNVKEGIEKAEAEAIKGQLEEVGAKVELK</sequence>
<dbReference type="InterPro" id="IPR000206">
    <property type="entry name" value="Ribosomal_bL12"/>
</dbReference>
<evidence type="ECO:0000259" key="6">
    <source>
        <dbReference type="Pfam" id="PF16320"/>
    </source>
</evidence>
<accession>A0A9J6QUH1</accession>
<organism evidence="8 9">
    <name type="scientific">Hominibacterium faecale</name>
    <dbReference type="NCBI Taxonomy" id="2839743"/>
    <lineage>
        <taxon>Bacteria</taxon>
        <taxon>Bacillati</taxon>
        <taxon>Bacillota</taxon>
        <taxon>Clostridia</taxon>
        <taxon>Peptostreptococcales</taxon>
        <taxon>Anaerovoracaceae</taxon>
        <taxon>Hominibacterium</taxon>
    </lineage>
</organism>
<evidence type="ECO:0000313" key="8">
    <source>
        <dbReference type="EMBL" id="MCU7379316.1"/>
    </source>
</evidence>
<evidence type="ECO:0000259" key="5">
    <source>
        <dbReference type="Pfam" id="PF00542"/>
    </source>
</evidence>
<dbReference type="InterPro" id="IPR008932">
    <property type="entry name" value="Ribosomal_bL12_oligo"/>
</dbReference>
<evidence type="ECO:0000256" key="1">
    <source>
        <dbReference type="ARBA" id="ARBA00007197"/>
    </source>
</evidence>
<dbReference type="NCBIfam" id="TIGR00855">
    <property type="entry name" value="L12"/>
    <property type="match status" value="1"/>
</dbReference>
<gene>
    <name evidence="4 8" type="primary">rplL</name>
    <name evidence="7" type="ORF">OBO34_00170</name>
    <name evidence="8" type="ORF">OBO34_13265</name>
</gene>
<dbReference type="PANTHER" id="PTHR45987">
    <property type="entry name" value="39S RIBOSOMAL PROTEIN L12"/>
    <property type="match status" value="1"/>
</dbReference>
<dbReference type="GO" id="GO:0006412">
    <property type="term" value="P:translation"/>
    <property type="evidence" value="ECO:0007669"/>
    <property type="project" value="UniProtKB-UniRule"/>
</dbReference>
<dbReference type="GO" id="GO:0022625">
    <property type="term" value="C:cytosolic large ribosomal subunit"/>
    <property type="evidence" value="ECO:0007669"/>
    <property type="project" value="TreeGrafter"/>
</dbReference>
<evidence type="ECO:0000313" key="7">
    <source>
        <dbReference type="EMBL" id="MCU7376767.1"/>
    </source>
</evidence>
<comment type="similarity">
    <text evidence="1 4">Belongs to the bacterial ribosomal protein bL12 family.</text>
</comment>
<dbReference type="PANTHER" id="PTHR45987:SF4">
    <property type="entry name" value="LARGE RIBOSOMAL SUBUNIT PROTEIN BL12M"/>
    <property type="match status" value="1"/>
</dbReference>
<evidence type="ECO:0000256" key="2">
    <source>
        <dbReference type="ARBA" id="ARBA00022980"/>
    </source>
</evidence>
<evidence type="ECO:0000256" key="3">
    <source>
        <dbReference type="ARBA" id="ARBA00023274"/>
    </source>
</evidence>